<keyword evidence="4" id="KW-0788">Thiol protease</keyword>
<dbReference type="PANTHER" id="PTHR46468">
    <property type="entry name" value="SENTRIN-SPECIFIC PROTEASE 8"/>
    <property type="match status" value="1"/>
</dbReference>
<dbReference type="SUPFAM" id="SSF54001">
    <property type="entry name" value="Cysteine proteinases"/>
    <property type="match status" value="1"/>
</dbReference>
<accession>A0AAE1LN05</accession>
<evidence type="ECO:0000256" key="2">
    <source>
        <dbReference type="ARBA" id="ARBA00022670"/>
    </source>
</evidence>
<dbReference type="Proteomes" id="UP001219518">
    <property type="component" value="Unassembled WGS sequence"/>
</dbReference>
<evidence type="ECO:0000313" key="6">
    <source>
        <dbReference type="EMBL" id="KAK3924007.1"/>
    </source>
</evidence>
<evidence type="ECO:0000313" key="7">
    <source>
        <dbReference type="Proteomes" id="UP001219518"/>
    </source>
</evidence>
<dbReference type="GO" id="GO:0019784">
    <property type="term" value="F:deNEDDylase activity"/>
    <property type="evidence" value="ECO:0007669"/>
    <property type="project" value="InterPro"/>
</dbReference>
<keyword evidence="2 6" id="KW-0645">Protease</keyword>
<evidence type="ECO:0000256" key="4">
    <source>
        <dbReference type="ARBA" id="ARBA00022807"/>
    </source>
</evidence>
<feature type="domain" description="Ubiquitin-like protease family profile" evidence="5">
    <location>
        <begin position="25"/>
        <end position="186"/>
    </location>
</feature>
<dbReference type="AlphaFoldDB" id="A0AAE1LN05"/>
<gene>
    <name evidence="6" type="ORF">KUF71_002337</name>
</gene>
<dbReference type="EMBL" id="JAHWGI010001161">
    <property type="protein sequence ID" value="KAK3924007.1"/>
    <property type="molecule type" value="Genomic_DNA"/>
</dbReference>
<keyword evidence="3" id="KW-0378">Hydrolase</keyword>
<dbReference type="PROSITE" id="PS50600">
    <property type="entry name" value="ULP_PROTEASE"/>
    <property type="match status" value="1"/>
</dbReference>
<evidence type="ECO:0000256" key="3">
    <source>
        <dbReference type="ARBA" id="ARBA00022801"/>
    </source>
</evidence>
<organism evidence="6 7">
    <name type="scientific">Frankliniella fusca</name>
    <dbReference type="NCBI Taxonomy" id="407009"/>
    <lineage>
        <taxon>Eukaryota</taxon>
        <taxon>Metazoa</taxon>
        <taxon>Ecdysozoa</taxon>
        <taxon>Arthropoda</taxon>
        <taxon>Hexapoda</taxon>
        <taxon>Insecta</taxon>
        <taxon>Pterygota</taxon>
        <taxon>Neoptera</taxon>
        <taxon>Paraneoptera</taxon>
        <taxon>Thysanoptera</taxon>
        <taxon>Terebrantia</taxon>
        <taxon>Thripoidea</taxon>
        <taxon>Thripidae</taxon>
        <taxon>Frankliniella</taxon>
    </lineage>
</organism>
<comment type="caution">
    <text evidence="6">The sequence shown here is derived from an EMBL/GenBank/DDBJ whole genome shotgun (WGS) entry which is preliminary data.</text>
</comment>
<comment type="similarity">
    <text evidence="1">Belongs to the peptidase C48 family.</text>
</comment>
<reference evidence="6" key="1">
    <citation type="submission" date="2021-07" db="EMBL/GenBank/DDBJ databases">
        <authorList>
            <person name="Catto M.A."/>
            <person name="Jacobson A."/>
            <person name="Kennedy G."/>
            <person name="Labadie P."/>
            <person name="Hunt B.G."/>
            <person name="Srinivasan R."/>
        </authorList>
    </citation>
    <scope>NUCLEOTIDE SEQUENCE</scope>
    <source>
        <strain evidence="6">PL_HMW_Pooled</strain>
        <tissue evidence="6">Head</tissue>
    </source>
</reference>
<dbReference type="PANTHER" id="PTHR46468:SF1">
    <property type="entry name" value="SENTRIN-SPECIFIC PROTEASE 8"/>
    <property type="match status" value="1"/>
</dbReference>
<reference evidence="6" key="2">
    <citation type="journal article" date="2023" name="BMC Genomics">
        <title>Pest status, molecular evolution, and epigenetic factors derived from the genome assembly of Frankliniella fusca, a thysanopteran phytovirus vector.</title>
        <authorList>
            <person name="Catto M.A."/>
            <person name="Labadie P.E."/>
            <person name="Jacobson A.L."/>
            <person name="Kennedy G.G."/>
            <person name="Srinivasan R."/>
            <person name="Hunt B.G."/>
        </authorList>
    </citation>
    <scope>NUCLEOTIDE SEQUENCE</scope>
    <source>
        <strain evidence="6">PL_HMW_Pooled</strain>
    </source>
</reference>
<dbReference type="InterPro" id="IPR003653">
    <property type="entry name" value="Peptidase_C48_C"/>
</dbReference>
<evidence type="ECO:0000259" key="5">
    <source>
        <dbReference type="PROSITE" id="PS50600"/>
    </source>
</evidence>
<dbReference type="InterPro" id="IPR038765">
    <property type="entry name" value="Papain-like_cys_pep_sf"/>
</dbReference>
<dbReference type="InterPro" id="IPR044613">
    <property type="entry name" value="Nep1/2-like"/>
</dbReference>
<keyword evidence="7" id="KW-1185">Reference proteome</keyword>
<protein>
    <submittedName>
        <fullName evidence="6">Sentrin-specific protease 8</fullName>
    </submittedName>
</protein>
<dbReference type="GO" id="GO:0006508">
    <property type="term" value="P:proteolysis"/>
    <property type="evidence" value="ECO:0007669"/>
    <property type="project" value="UniProtKB-KW"/>
</dbReference>
<dbReference type="GO" id="GO:0000338">
    <property type="term" value="P:protein deneddylation"/>
    <property type="evidence" value="ECO:0007669"/>
    <property type="project" value="TreeGrafter"/>
</dbReference>
<dbReference type="Gene3D" id="3.40.395.10">
    <property type="entry name" value="Adenoviral Proteinase, Chain A"/>
    <property type="match status" value="1"/>
</dbReference>
<evidence type="ECO:0000256" key="1">
    <source>
        <dbReference type="ARBA" id="ARBA00005234"/>
    </source>
</evidence>
<dbReference type="GO" id="GO:0008234">
    <property type="term" value="F:cysteine-type peptidase activity"/>
    <property type="evidence" value="ECO:0007669"/>
    <property type="project" value="UniProtKB-KW"/>
</dbReference>
<sequence length="255" mass="28377">MMVCYAMLGYSIMGADPIVLSFYDSIIRQSDVDILEGPHWLTDNLIGFYFEYLSNVAYKDETRLLFIGPEVTQCLKVSRCQELGVFLDPLQVEKRTFVFLPVNDCTQVESPGGSHWSLLVFCKNEDSFFHFDSSSGSNYGQAKQLASKLSKFLSASEAGVFIQADTLQQKNGYDCGIHVLCNVDLIAEYCAKHNRVEGCGLVKHTEVLNKRIEVLNLIFHLKEEMENEAANPDISKKNVGALLSKKTPGAAGPSK</sequence>
<name>A0AAE1LN05_9NEOP</name>
<dbReference type="Pfam" id="PF02902">
    <property type="entry name" value="Peptidase_C48"/>
    <property type="match status" value="1"/>
</dbReference>
<proteinExistence type="inferred from homology"/>